<dbReference type="EMBL" id="VIRS01000010">
    <property type="protein sequence ID" value="TQS44124.1"/>
    <property type="molecule type" value="Genomic_DNA"/>
</dbReference>
<dbReference type="SUPFAM" id="SSF53850">
    <property type="entry name" value="Periplasmic binding protein-like II"/>
    <property type="match status" value="1"/>
</dbReference>
<keyword evidence="3" id="KW-1185">Reference proteome</keyword>
<sequence>MTVKRLLSVAVTACLLATVGACGNSDDSSDGPITLSFLSYNYGTPDVGGEGTQQLIDAFEKSHPDITIAPQGVPVADTLTRVRSRTAAGDPPDVAQIGWSKVAAAYRGLPLTPVQDIPTADEWRSATAGLSQPLLRAVEHEGKVAAMPYTLSTPTLFYNADLFRKAGLDPAKPPATIAEAQRAGLALVRIGASGVYFDIAGASKSDFLTQSVVAANGGSVATPDGRVTFDQPAAVEALTAVQQLTTSGAQPAVAEADAIAAFKAGKLGALVTSTALLAGLEEAANGHFELRTGGMPGFAGKPVRTTFSGAGLVVLAKDDAHKQAAWEFIKFLTSAEGYTIITSKIGYLPLRPDLVKDPRYLGPYFAKDPRIGPALDQLETVRPYTFFDGPQADRAVATLQDDAVAPIVLRGADPASTLAEVAAQVRSMTGR</sequence>
<feature type="signal peptide" evidence="1">
    <location>
        <begin position="1"/>
        <end position="23"/>
    </location>
</feature>
<organism evidence="2 3">
    <name type="scientific">Cryptosporangium phraense</name>
    <dbReference type="NCBI Taxonomy" id="2593070"/>
    <lineage>
        <taxon>Bacteria</taxon>
        <taxon>Bacillati</taxon>
        <taxon>Actinomycetota</taxon>
        <taxon>Actinomycetes</taxon>
        <taxon>Cryptosporangiales</taxon>
        <taxon>Cryptosporangiaceae</taxon>
        <taxon>Cryptosporangium</taxon>
    </lineage>
</organism>
<accession>A0A545AS26</accession>
<gene>
    <name evidence="2" type="ORF">FL583_16530</name>
</gene>
<dbReference type="InParanoid" id="A0A545AS26"/>
<evidence type="ECO:0000313" key="2">
    <source>
        <dbReference type="EMBL" id="TQS44124.1"/>
    </source>
</evidence>
<dbReference type="Gene3D" id="3.40.190.10">
    <property type="entry name" value="Periplasmic binding protein-like II"/>
    <property type="match status" value="1"/>
</dbReference>
<evidence type="ECO:0000256" key="1">
    <source>
        <dbReference type="SAM" id="SignalP"/>
    </source>
</evidence>
<dbReference type="CDD" id="cd14748">
    <property type="entry name" value="PBP2_UgpB"/>
    <property type="match status" value="1"/>
</dbReference>
<proteinExistence type="predicted"/>
<feature type="chain" id="PRO_5022073723" evidence="1">
    <location>
        <begin position="24"/>
        <end position="431"/>
    </location>
</feature>
<dbReference type="Pfam" id="PF13416">
    <property type="entry name" value="SBP_bac_8"/>
    <property type="match status" value="1"/>
</dbReference>
<dbReference type="PANTHER" id="PTHR43649:SF30">
    <property type="entry name" value="ABC TRANSPORTER SUBSTRATE-BINDING PROTEIN"/>
    <property type="match status" value="1"/>
</dbReference>
<dbReference type="Proteomes" id="UP000317982">
    <property type="component" value="Unassembled WGS sequence"/>
</dbReference>
<dbReference type="AlphaFoldDB" id="A0A545AS26"/>
<dbReference type="PANTHER" id="PTHR43649">
    <property type="entry name" value="ARABINOSE-BINDING PROTEIN-RELATED"/>
    <property type="match status" value="1"/>
</dbReference>
<protein>
    <submittedName>
        <fullName evidence="2">ABC transporter substrate-binding protein</fullName>
    </submittedName>
</protein>
<comment type="caution">
    <text evidence="2">The sequence shown here is derived from an EMBL/GenBank/DDBJ whole genome shotgun (WGS) entry which is preliminary data.</text>
</comment>
<dbReference type="FunCoup" id="A0A545AS26">
    <property type="interactions" value="34"/>
</dbReference>
<dbReference type="InterPro" id="IPR006059">
    <property type="entry name" value="SBP"/>
</dbReference>
<evidence type="ECO:0000313" key="3">
    <source>
        <dbReference type="Proteomes" id="UP000317982"/>
    </source>
</evidence>
<name>A0A545AS26_9ACTN</name>
<keyword evidence="1" id="KW-0732">Signal</keyword>
<dbReference type="PROSITE" id="PS51257">
    <property type="entry name" value="PROKAR_LIPOPROTEIN"/>
    <property type="match status" value="1"/>
</dbReference>
<reference evidence="2 3" key="1">
    <citation type="submission" date="2019-07" db="EMBL/GenBank/DDBJ databases">
        <title>Cryptosporangium phraense sp. nov., isolated from plant litter.</title>
        <authorList>
            <person name="Suriyachadkun C."/>
        </authorList>
    </citation>
    <scope>NUCLEOTIDE SEQUENCE [LARGE SCALE GENOMIC DNA]</scope>
    <source>
        <strain evidence="2 3">A-T 5661</strain>
    </source>
</reference>
<dbReference type="InterPro" id="IPR050490">
    <property type="entry name" value="Bact_solute-bd_prot1"/>
</dbReference>
<dbReference type="OrthoDB" id="9808332at2"/>